<feature type="signal peptide" evidence="1">
    <location>
        <begin position="1"/>
        <end position="22"/>
    </location>
</feature>
<name>A0A7W9BAV9_9SPHN</name>
<dbReference type="Proteomes" id="UP000546200">
    <property type="component" value="Unassembled WGS sequence"/>
</dbReference>
<protein>
    <recommendedName>
        <fullName evidence="6">DUF3857 domain-containing protein</fullName>
    </recommendedName>
</protein>
<dbReference type="InterPro" id="IPR002931">
    <property type="entry name" value="Transglutaminase-like"/>
</dbReference>
<feature type="domain" description="DUF3857" evidence="3">
    <location>
        <begin position="88"/>
        <end position="248"/>
    </location>
</feature>
<gene>
    <name evidence="4" type="ORF">FHS94_000443</name>
</gene>
<sequence length="708" mass="76368">MRGHWVLLACLLAGSAAGAISAADRVKPGRSSPDAAPAKQLSNRELRYAPAPAWVLSPPQASQAPIPPGAPLRMIYADQQVRIGAAGQESHEAYRVKVLAPEALAAGNLSIVWAPANDSVTINKVAIIRDGKAIDVLAAQKFQVIQRETNLDQAMLDGNLTATLQTVGLQVGDELEFAVTKVSRVADWGEKPQGFMQFPLMGVRGAWRLRVLQPKNSGVEFRVAGDLPAPSISESADEVERVYAVSDPASVILPDGAPPRYAFVRQVQFSGYDSWAAVSRSFAALYGKAAVLSPTSPVKAEAARIAAETTDPARRAEAALRAVEDRIRYVYVGLDGGNYRPAGADDTWQRRFGDCKAKTVLLIALLRELGIAAEPVLVSTQGGDGTDARLPTPAVFNHVLVRATVGDRQYWMDGTRLGDRRLADLETVQAPWALPLRIAGATLERVSPTPPRYPQLIQAVNIDASTGFDKPGRYRVQDTLRGDEIFGIRAQLAGVAQADANRMLASYWRQRMPDVEPSQTSWRFDEDHRLLILSMTGEGKVDWEGDDKDGHTHYLFGGGFPPPAEMKRPKDQPQDAAYATDYPAFTCYATTVRVPAAGKGRRWAFNAKPVNRTLGGVDYWRASSFANGVAQMVKSRRVDVREISAADAAGVNGAIKTFDNNKSYVYETKGMGADVFTPKASGATSLGSFDDFAGAAPPCQAQVGGLVR</sequence>
<feature type="domain" description="Transglutaminase-like" evidence="2">
    <location>
        <begin position="302"/>
        <end position="383"/>
    </location>
</feature>
<comment type="caution">
    <text evidence="4">The sequence shown here is derived from an EMBL/GenBank/DDBJ whole genome shotgun (WGS) entry which is preliminary data.</text>
</comment>
<evidence type="ECO:0008006" key="6">
    <source>
        <dbReference type="Google" id="ProtNLM"/>
    </source>
</evidence>
<dbReference type="Gene3D" id="3.10.620.30">
    <property type="match status" value="1"/>
</dbReference>
<evidence type="ECO:0000313" key="4">
    <source>
        <dbReference type="EMBL" id="MBB5713624.1"/>
    </source>
</evidence>
<keyword evidence="1" id="KW-0732">Signal</keyword>
<dbReference type="SUPFAM" id="SSF54001">
    <property type="entry name" value="Cysteine proteinases"/>
    <property type="match status" value="1"/>
</dbReference>
<dbReference type="Pfam" id="PF12969">
    <property type="entry name" value="DUF3857"/>
    <property type="match status" value="1"/>
</dbReference>
<dbReference type="InterPro" id="IPR038765">
    <property type="entry name" value="Papain-like_cys_pep_sf"/>
</dbReference>
<feature type="chain" id="PRO_5031323868" description="DUF3857 domain-containing protein" evidence="1">
    <location>
        <begin position="23"/>
        <end position="708"/>
    </location>
</feature>
<dbReference type="Pfam" id="PF01841">
    <property type="entry name" value="Transglut_core"/>
    <property type="match status" value="1"/>
</dbReference>
<evidence type="ECO:0000259" key="3">
    <source>
        <dbReference type="Pfam" id="PF12969"/>
    </source>
</evidence>
<accession>A0A7W9BAV9</accession>
<dbReference type="RefSeq" id="WP_184054121.1">
    <property type="nucleotide sequence ID" value="NZ_JACIJK010000001.1"/>
</dbReference>
<dbReference type="Gene3D" id="2.60.40.3140">
    <property type="match status" value="1"/>
</dbReference>
<keyword evidence="5" id="KW-1185">Reference proteome</keyword>
<reference evidence="4 5" key="1">
    <citation type="submission" date="2020-08" db="EMBL/GenBank/DDBJ databases">
        <title>Genomic Encyclopedia of Type Strains, Phase IV (KMG-IV): sequencing the most valuable type-strain genomes for metagenomic binning, comparative biology and taxonomic classification.</title>
        <authorList>
            <person name="Goeker M."/>
        </authorList>
    </citation>
    <scope>NUCLEOTIDE SEQUENCE [LARGE SCALE GENOMIC DNA]</scope>
    <source>
        <strain evidence="4 5">DSM 100044</strain>
    </source>
</reference>
<proteinExistence type="predicted"/>
<evidence type="ECO:0000256" key="1">
    <source>
        <dbReference type="SAM" id="SignalP"/>
    </source>
</evidence>
<dbReference type="AlphaFoldDB" id="A0A7W9BAV9"/>
<dbReference type="EMBL" id="JACIJK010000001">
    <property type="protein sequence ID" value="MBB5713624.1"/>
    <property type="molecule type" value="Genomic_DNA"/>
</dbReference>
<evidence type="ECO:0000313" key="5">
    <source>
        <dbReference type="Proteomes" id="UP000546200"/>
    </source>
</evidence>
<organism evidence="4 5">
    <name type="scientific">Sphingomonas aerophila</name>
    <dbReference type="NCBI Taxonomy" id="1344948"/>
    <lineage>
        <taxon>Bacteria</taxon>
        <taxon>Pseudomonadati</taxon>
        <taxon>Pseudomonadota</taxon>
        <taxon>Alphaproteobacteria</taxon>
        <taxon>Sphingomonadales</taxon>
        <taxon>Sphingomonadaceae</taxon>
        <taxon>Sphingomonas</taxon>
    </lineage>
</organism>
<evidence type="ECO:0000259" key="2">
    <source>
        <dbReference type="Pfam" id="PF01841"/>
    </source>
</evidence>
<dbReference type="InterPro" id="IPR024618">
    <property type="entry name" value="DUF3857"/>
</dbReference>